<dbReference type="InterPro" id="IPR001034">
    <property type="entry name" value="DeoR_HTH"/>
</dbReference>
<dbReference type="RefSeq" id="WP_109730794.1">
    <property type="nucleotide sequence ID" value="NZ_BAAACK010000019.1"/>
</dbReference>
<dbReference type="SUPFAM" id="SSF100950">
    <property type="entry name" value="NagB/RpiA/CoA transferase-like"/>
    <property type="match status" value="1"/>
</dbReference>
<dbReference type="InterPro" id="IPR037171">
    <property type="entry name" value="NagB/RpiA_transferase-like"/>
</dbReference>
<evidence type="ECO:0000313" key="6">
    <source>
        <dbReference type="Proteomes" id="UP000245845"/>
    </source>
</evidence>
<dbReference type="SUPFAM" id="SSF46785">
    <property type="entry name" value="Winged helix' DNA-binding domain"/>
    <property type="match status" value="1"/>
</dbReference>
<dbReference type="InterPro" id="IPR036390">
    <property type="entry name" value="WH_DNA-bd_sf"/>
</dbReference>
<comment type="caution">
    <text evidence="5">The sequence shown here is derived from an EMBL/GenBank/DDBJ whole genome shotgun (WGS) entry which is preliminary data.</text>
</comment>
<dbReference type="InterPro" id="IPR018356">
    <property type="entry name" value="Tscrpt_reg_HTH_DeoR_CS"/>
</dbReference>
<evidence type="ECO:0000313" key="5">
    <source>
        <dbReference type="EMBL" id="PWJ30368.1"/>
    </source>
</evidence>
<dbReference type="EMBL" id="QGDL01000004">
    <property type="protein sequence ID" value="PWJ30368.1"/>
    <property type="molecule type" value="Genomic_DNA"/>
</dbReference>
<feature type="domain" description="HTH deoR-type" evidence="4">
    <location>
        <begin position="2"/>
        <end position="57"/>
    </location>
</feature>
<dbReference type="SMART" id="SM01134">
    <property type="entry name" value="DeoRC"/>
    <property type="match status" value="1"/>
</dbReference>
<sequence>MRTQRIDLIEKYIMREKSVTLDVLCEEFKVSKNTIRRDIDSLAEKGVIRKVYGGVTAVSASGLSPKLIPYETRHFTLPEEKDQICRLASQYVKDGDIIYIDTGTTCLNMVDHISDRQCTILTNSLQVCLKAVPYPNLNIISLPGKLKRETLSYVGSEIVDYLKTYNIGKAFMACSGATIENGLTNATTEEYIVKKAVMENTGESYLLADHTKFGHFSLMTYAHLEDIDYIITDQTPGNEYTDFCQEHQIQIVACRE</sequence>
<protein>
    <submittedName>
        <fullName evidence="5">DeoR family transcriptional regulator</fullName>
    </submittedName>
</protein>
<keyword evidence="1" id="KW-0805">Transcription regulation</keyword>
<evidence type="ECO:0000259" key="4">
    <source>
        <dbReference type="PROSITE" id="PS51000"/>
    </source>
</evidence>
<keyword evidence="6" id="KW-1185">Reference proteome</keyword>
<dbReference type="InterPro" id="IPR036388">
    <property type="entry name" value="WH-like_DNA-bd_sf"/>
</dbReference>
<evidence type="ECO:0000256" key="3">
    <source>
        <dbReference type="ARBA" id="ARBA00023163"/>
    </source>
</evidence>
<dbReference type="Pfam" id="PF08220">
    <property type="entry name" value="HTH_DeoR"/>
    <property type="match status" value="1"/>
</dbReference>
<dbReference type="GO" id="GO:0003700">
    <property type="term" value="F:DNA-binding transcription factor activity"/>
    <property type="evidence" value="ECO:0007669"/>
    <property type="project" value="InterPro"/>
</dbReference>
<keyword evidence="3" id="KW-0804">Transcription</keyword>
<dbReference type="InterPro" id="IPR014036">
    <property type="entry name" value="DeoR-like_C"/>
</dbReference>
<dbReference type="AlphaFoldDB" id="A0A2Y9BBV3"/>
<organism evidence="5 6">
    <name type="scientific">Faecalicatena orotica</name>
    <dbReference type="NCBI Taxonomy" id="1544"/>
    <lineage>
        <taxon>Bacteria</taxon>
        <taxon>Bacillati</taxon>
        <taxon>Bacillota</taxon>
        <taxon>Clostridia</taxon>
        <taxon>Lachnospirales</taxon>
        <taxon>Lachnospiraceae</taxon>
        <taxon>Faecalicatena</taxon>
    </lineage>
</organism>
<reference evidence="5 6" key="1">
    <citation type="submission" date="2018-05" db="EMBL/GenBank/DDBJ databases">
        <title>The Hungate 1000. A catalogue of reference genomes from the rumen microbiome.</title>
        <authorList>
            <person name="Kelly W."/>
        </authorList>
    </citation>
    <scope>NUCLEOTIDE SEQUENCE [LARGE SCALE GENOMIC DNA]</scope>
    <source>
        <strain evidence="5 6">NLAE-zl-C242</strain>
    </source>
</reference>
<dbReference type="PROSITE" id="PS51000">
    <property type="entry name" value="HTH_DEOR_2"/>
    <property type="match status" value="1"/>
</dbReference>
<dbReference type="Pfam" id="PF00455">
    <property type="entry name" value="DeoRC"/>
    <property type="match status" value="1"/>
</dbReference>
<dbReference type="Gene3D" id="3.40.50.1360">
    <property type="match status" value="1"/>
</dbReference>
<dbReference type="Gene3D" id="1.10.10.10">
    <property type="entry name" value="Winged helix-like DNA-binding domain superfamily/Winged helix DNA-binding domain"/>
    <property type="match status" value="1"/>
</dbReference>
<dbReference type="PANTHER" id="PTHR30363:SF60">
    <property type="entry name" value="HTH-TYPE TRANSCRIPTIONAL REGULATOR IOLR"/>
    <property type="match status" value="1"/>
</dbReference>
<gene>
    <name evidence="5" type="ORF">A8806_104238</name>
</gene>
<evidence type="ECO:0000256" key="2">
    <source>
        <dbReference type="ARBA" id="ARBA00023125"/>
    </source>
</evidence>
<dbReference type="PROSITE" id="PS00894">
    <property type="entry name" value="HTH_DEOR_1"/>
    <property type="match status" value="1"/>
</dbReference>
<dbReference type="InterPro" id="IPR050313">
    <property type="entry name" value="Carb_Metab_HTH_regulators"/>
</dbReference>
<dbReference type="SMART" id="SM00420">
    <property type="entry name" value="HTH_DEOR"/>
    <property type="match status" value="1"/>
</dbReference>
<accession>A0A2Y9BBV3</accession>
<dbReference type="GO" id="GO:0003677">
    <property type="term" value="F:DNA binding"/>
    <property type="evidence" value="ECO:0007669"/>
    <property type="project" value="UniProtKB-KW"/>
</dbReference>
<keyword evidence="2" id="KW-0238">DNA-binding</keyword>
<dbReference type="PRINTS" id="PR00037">
    <property type="entry name" value="HTHLACR"/>
</dbReference>
<dbReference type="PANTHER" id="PTHR30363">
    <property type="entry name" value="HTH-TYPE TRANSCRIPTIONAL REGULATOR SRLR-RELATED"/>
    <property type="match status" value="1"/>
</dbReference>
<dbReference type="OrthoDB" id="9797223at2"/>
<name>A0A2Y9BBV3_9FIRM</name>
<proteinExistence type="predicted"/>
<dbReference type="Proteomes" id="UP000245845">
    <property type="component" value="Unassembled WGS sequence"/>
</dbReference>
<evidence type="ECO:0000256" key="1">
    <source>
        <dbReference type="ARBA" id="ARBA00023015"/>
    </source>
</evidence>